<keyword evidence="1" id="KW-0732">Signal</keyword>
<dbReference type="PANTHER" id="PTHR43649:SF16">
    <property type="entry name" value="SUGAR-BINDING LIPOPROTEIN"/>
    <property type="match status" value="1"/>
</dbReference>
<dbReference type="EMBL" id="JADCKB010000005">
    <property type="protein sequence ID" value="MBE5039579.1"/>
    <property type="molecule type" value="Genomic_DNA"/>
</dbReference>
<dbReference type="Proteomes" id="UP000806542">
    <property type="component" value="Unassembled WGS sequence"/>
</dbReference>
<organism evidence="2 3">
    <name type="scientific">Ructibacterium gallinarum</name>
    <dbReference type="NCBI Taxonomy" id="2779355"/>
    <lineage>
        <taxon>Bacteria</taxon>
        <taxon>Bacillati</taxon>
        <taxon>Bacillota</taxon>
        <taxon>Clostridia</taxon>
        <taxon>Eubacteriales</taxon>
        <taxon>Oscillospiraceae</taxon>
        <taxon>Ructibacterium</taxon>
    </lineage>
</organism>
<name>A0A9D5R8M3_9FIRM</name>
<dbReference type="InterPro" id="IPR006059">
    <property type="entry name" value="SBP"/>
</dbReference>
<sequence>MKKRIWKTVVLVTAIILTLGVLGGCGADQNAENGQVVISVANFVDEKTNPEVYKSQMEEVAGFEAAYPNVKVEDARWDFNVDTFLAKAEGGTLPTLYYVPMTEAENIMNLDLAADLTDEFEKREMTDKLSEFILQKISKNNRIYLMPTSCYDVGIAVNIDLYDQAGFIDENGNLYQPETWEDLAGVAKKIKDSTGVDGFIFPTTQNNGGWRFTPIAWSYGTVFETQLEDGGWQATFNSPECVKAMQFVSDLKWKYDVLPENALISGTNTKEQFSAGNVAMTFAEPNYIIELVQNYGMDKNKIGMLGIPAGDQRRVSLMGGGFYVINKDSTPEQVSAAMNFIEYRGYTCNLTEERKETLAKDYETRAASGELIGLESISPWKAESEYGVYIQELNRENLNVDINHIKNYNDKTGLEFQQEEPKDAQALYAVFDNVIQEVLTNPDANIEGLIENAANDFQQNNLDYAN</sequence>
<dbReference type="PANTHER" id="PTHR43649">
    <property type="entry name" value="ARABINOSE-BINDING PROTEIN-RELATED"/>
    <property type="match status" value="1"/>
</dbReference>
<feature type="signal peptide" evidence="1">
    <location>
        <begin position="1"/>
        <end position="23"/>
    </location>
</feature>
<evidence type="ECO:0000313" key="2">
    <source>
        <dbReference type="EMBL" id="MBE5039579.1"/>
    </source>
</evidence>
<keyword evidence="3" id="KW-1185">Reference proteome</keyword>
<comment type="caution">
    <text evidence="2">The sequence shown here is derived from an EMBL/GenBank/DDBJ whole genome shotgun (WGS) entry which is preliminary data.</text>
</comment>
<dbReference type="SUPFAM" id="SSF53850">
    <property type="entry name" value="Periplasmic binding protein-like II"/>
    <property type="match status" value="1"/>
</dbReference>
<feature type="chain" id="PRO_5039456717" evidence="1">
    <location>
        <begin position="24"/>
        <end position="466"/>
    </location>
</feature>
<gene>
    <name evidence="2" type="ORF">INF28_03755</name>
</gene>
<dbReference type="Gene3D" id="3.40.190.10">
    <property type="entry name" value="Periplasmic binding protein-like II"/>
    <property type="match status" value="1"/>
</dbReference>
<dbReference type="RefSeq" id="WP_226392138.1">
    <property type="nucleotide sequence ID" value="NZ_JADCKB010000005.1"/>
</dbReference>
<evidence type="ECO:0000256" key="1">
    <source>
        <dbReference type="SAM" id="SignalP"/>
    </source>
</evidence>
<protein>
    <submittedName>
        <fullName evidence="2">Extracellular solute-binding protein</fullName>
    </submittedName>
</protein>
<dbReference type="AlphaFoldDB" id="A0A9D5R8M3"/>
<dbReference type="InterPro" id="IPR050490">
    <property type="entry name" value="Bact_solute-bd_prot1"/>
</dbReference>
<dbReference type="Pfam" id="PF13416">
    <property type="entry name" value="SBP_bac_8"/>
    <property type="match status" value="1"/>
</dbReference>
<dbReference type="PROSITE" id="PS51257">
    <property type="entry name" value="PROKAR_LIPOPROTEIN"/>
    <property type="match status" value="1"/>
</dbReference>
<evidence type="ECO:0000313" key="3">
    <source>
        <dbReference type="Proteomes" id="UP000806542"/>
    </source>
</evidence>
<proteinExistence type="predicted"/>
<accession>A0A9D5R8M3</accession>
<reference evidence="2" key="1">
    <citation type="submission" date="2020-10" db="EMBL/GenBank/DDBJ databases">
        <title>ChiBAC.</title>
        <authorList>
            <person name="Zenner C."/>
            <person name="Hitch T.C.A."/>
            <person name="Clavel T."/>
        </authorList>
    </citation>
    <scope>NUCLEOTIDE SEQUENCE</scope>
    <source>
        <strain evidence="2">DSM 107454</strain>
    </source>
</reference>